<feature type="transmembrane region" description="Helical" evidence="1">
    <location>
        <begin position="12"/>
        <end position="33"/>
    </location>
</feature>
<gene>
    <name evidence="2" type="ORF">SAMN05443661_1057</name>
</gene>
<name>A0A1I3KSY9_9EURY</name>
<evidence type="ECO:0000256" key="1">
    <source>
        <dbReference type="SAM" id="Phobius"/>
    </source>
</evidence>
<dbReference type="Proteomes" id="UP000182829">
    <property type="component" value="Unassembled WGS sequence"/>
</dbReference>
<dbReference type="Pfam" id="PF23956">
    <property type="entry name" value="DUF7285"/>
    <property type="match status" value="1"/>
</dbReference>
<organism evidence="2 3">
    <name type="scientific">Natronobacterium gregoryi</name>
    <dbReference type="NCBI Taxonomy" id="44930"/>
    <lineage>
        <taxon>Archaea</taxon>
        <taxon>Methanobacteriati</taxon>
        <taxon>Methanobacteriota</taxon>
        <taxon>Stenosarchaea group</taxon>
        <taxon>Halobacteria</taxon>
        <taxon>Halobacteriales</taxon>
        <taxon>Natrialbaceae</taxon>
        <taxon>Natronobacterium</taxon>
    </lineage>
</organism>
<evidence type="ECO:0000313" key="2">
    <source>
        <dbReference type="EMBL" id="SFI75661.1"/>
    </source>
</evidence>
<dbReference type="GeneID" id="14207202"/>
<dbReference type="OrthoDB" id="186386at2157"/>
<dbReference type="RefSeq" id="WP_005575562.1">
    <property type="nucleotide sequence ID" value="NZ_FORO01000005.1"/>
</dbReference>
<dbReference type="InterPro" id="IPR055709">
    <property type="entry name" value="DUF7285"/>
</dbReference>
<sequence>MSRSSTHRGQTEPLAALVAVAVIGVAVGLYGGYLTGTLSETTDRTSADVALERVWQDISRSGVFASADDSELDPIADRIELASLPEGENVRVAVTTVQEGEEQLVTEARFDADGTALEPDTLEAPPSHAGVAKRPIPVALEPGAVRGGTLSVEVWSP</sequence>
<keyword evidence="1" id="KW-1133">Transmembrane helix</keyword>
<keyword evidence="1" id="KW-0472">Membrane</keyword>
<dbReference type="EMBL" id="FORO01000005">
    <property type="protein sequence ID" value="SFI75661.1"/>
    <property type="molecule type" value="Genomic_DNA"/>
</dbReference>
<keyword evidence="1" id="KW-0812">Transmembrane</keyword>
<proteinExistence type="predicted"/>
<dbReference type="OMA" id="IDRVWDD"/>
<evidence type="ECO:0000313" key="3">
    <source>
        <dbReference type="Proteomes" id="UP000182829"/>
    </source>
</evidence>
<accession>A0A1I3KSY9</accession>
<dbReference type="AlphaFoldDB" id="A0A1I3KSY9"/>
<reference evidence="2 3" key="1">
    <citation type="submission" date="2016-10" db="EMBL/GenBank/DDBJ databases">
        <authorList>
            <person name="de Groot N.N."/>
        </authorList>
    </citation>
    <scope>NUCLEOTIDE SEQUENCE [LARGE SCALE GENOMIC DNA]</scope>
    <source>
        <strain evidence="2 3">SP2</strain>
    </source>
</reference>
<protein>
    <submittedName>
        <fullName evidence="2">Uncharacterized protein</fullName>
    </submittedName>
</protein>